<feature type="transmembrane region" description="Helical" evidence="1">
    <location>
        <begin position="24"/>
        <end position="45"/>
    </location>
</feature>
<dbReference type="EMBL" id="UPPP01000057">
    <property type="protein sequence ID" value="VBB05638.1"/>
    <property type="molecule type" value="Genomic_DNA"/>
</dbReference>
<reference evidence="2 3" key="1">
    <citation type="submission" date="2018-06" db="EMBL/GenBank/DDBJ databases">
        <authorList>
            <person name="Strepis N."/>
        </authorList>
    </citation>
    <scope>NUCLEOTIDE SEQUENCE [LARGE SCALE GENOMIC DNA]</scope>
    <source>
        <strain evidence="2">LUCI</strain>
    </source>
</reference>
<keyword evidence="3" id="KW-1185">Reference proteome</keyword>
<dbReference type="AlphaFoldDB" id="A0A498R927"/>
<protein>
    <submittedName>
        <fullName evidence="2">Uncharacterized protein</fullName>
    </submittedName>
</protein>
<keyword evidence="1" id="KW-1133">Transmembrane helix</keyword>
<gene>
    <name evidence="2" type="ORF">LUCI_0848</name>
</gene>
<evidence type="ECO:0000313" key="2">
    <source>
        <dbReference type="EMBL" id="VBB05638.1"/>
    </source>
</evidence>
<evidence type="ECO:0000256" key="1">
    <source>
        <dbReference type="SAM" id="Phobius"/>
    </source>
</evidence>
<sequence>MAQIYSHEGYCDLADKEKKNSNKFLGIGIYAVYMLLAAAATWYTISHQIYIDPTVLQ</sequence>
<organism evidence="2 3">
    <name type="scientific">Lucifera butyrica</name>
    <dbReference type="NCBI Taxonomy" id="1351585"/>
    <lineage>
        <taxon>Bacteria</taxon>
        <taxon>Bacillati</taxon>
        <taxon>Bacillota</taxon>
        <taxon>Negativicutes</taxon>
        <taxon>Veillonellales</taxon>
        <taxon>Veillonellaceae</taxon>
        <taxon>Lucifera</taxon>
    </lineage>
</organism>
<keyword evidence="1" id="KW-0472">Membrane</keyword>
<proteinExistence type="predicted"/>
<dbReference type="Proteomes" id="UP000277811">
    <property type="component" value="Unassembled WGS sequence"/>
</dbReference>
<evidence type="ECO:0000313" key="3">
    <source>
        <dbReference type="Proteomes" id="UP000277811"/>
    </source>
</evidence>
<accession>A0A498R927</accession>
<name>A0A498R927_9FIRM</name>
<keyword evidence="1" id="KW-0812">Transmembrane</keyword>